<sequence length="64" mass="7448">MGIALRAKKQSHYSYLHAYTHQMPEAIRHHVDDVMNCEDIAMNFLVSHITRGPPIKTTSKWTLR</sequence>
<evidence type="ECO:0000256" key="3">
    <source>
        <dbReference type="ARBA" id="ARBA00022679"/>
    </source>
</evidence>
<evidence type="ECO:0000256" key="4">
    <source>
        <dbReference type="ARBA" id="ARBA00023136"/>
    </source>
</evidence>
<feature type="domain" description="Glycosyl transferase 64" evidence="6">
    <location>
        <begin position="11"/>
        <end position="63"/>
    </location>
</feature>
<keyword evidence="5" id="KW-1015">Disulfide bond</keyword>
<evidence type="ECO:0000256" key="5">
    <source>
        <dbReference type="ARBA" id="ARBA00023157"/>
    </source>
</evidence>
<dbReference type="AlphaFoldDB" id="A0A0C2GI34"/>
<dbReference type="PANTHER" id="PTHR48261:SF2">
    <property type="entry name" value="ACETYLGLUCOSAMINYLTRANSFERASE"/>
    <property type="match status" value="1"/>
</dbReference>
<name>A0A0C2GI34_9BILA</name>
<accession>A0A0C2GI34</accession>
<organism evidence="7 8">
    <name type="scientific">Ancylostoma duodenale</name>
    <dbReference type="NCBI Taxonomy" id="51022"/>
    <lineage>
        <taxon>Eukaryota</taxon>
        <taxon>Metazoa</taxon>
        <taxon>Ecdysozoa</taxon>
        <taxon>Nematoda</taxon>
        <taxon>Chromadorea</taxon>
        <taxon>Rhabditida</taxon>
        <taxon>Rhabditina</taxon>
        <taxon>Rhabditomorpha</taxon>
        <taxon>Strongyloidea</taxon>
        <taxon>Ancylostomatidae</taxon>
        <taxon>Ancylostomatinae</taxon>
        <taxon>Ancylostoma</taxon>
    </lineage>
</organism>
<keyword evidence="4" id="KW-0472">Membrane</keyword>
<dbReference type="OrthoDB" id="5954868at2759"/>
<keyword evidence="8" id="KW-1185">Reference proteome</keyword>
<dbReference type="EMBL" id="KN733030">
    <property type="protein sequence ID" value="KIH58519.1"/>
    <property type="molecule type" value="Genomic_DNA"/>
</dbReference>
<evidence type="ECO:0000313" key="8">
    <source>
        <dbReference type="Proteomes" id="UP000054047"/>
    </source>
</evidence>
<evidence type="ECO:0000259" key="6">
    <source>
        <dbReference type="Pfam" id="PF09258"/>
    </source>
</evidence>
<comment type="similarity">
    <text evidence="2">Belongs to the glycosyltransferase 47 family.</text>
</comment>
<reference evidence="7 8" key="1">
    <citation type="submission" date="2013-12" db="EMBL/GenBank/DDBJ databases">
        <title>Draft genome of the parsitic nematode Ancylostoma duodenale.</title>
        <authorList>
            <person name="Mitreva M."/>
        </authorList>
    </citation>
    <scope>NUCLEOTIDE SEQUENCE [LARGE SCALE GENOMIC DNA]</scope>
    <source>
        <strain evidence="7 8">Zhejiang</strain>
    </source>
</reference>
<dbReference type="Proteomes" id="UP000054047">
    <property type="component" value="Unassembled WGS sequence"/>
</dbReference>
<proteinExistence type="inferred from homology"/>
<keyword evidence="3" id="KW-0808">Transferase</keyword>
<dbReference type="Pfam" id="PF09258">
    <property type="entry name" value="Glyco_transf_64"/>
    <property type="match status" value="1"/>
</dbReference>
<evidence type="ECO:0000256" key="2">
    <source>
        <dbReference type="ARBA" id="ARBA00010271"/>
    </source>
</evidence>
<dbReference type="InterPro" id="IPR004263">
    <property type="entry name" value="Exostosin"/>
</dbReference>
<dbReference type="PANTHER" id="PTHR48261">
    <property type="entry name" value="ACETYLGLUCOSAMINYLTRANSFERASE"/>
    <property type="match status" value="1"/>
</dbReference>
<gene>
    <name evidence="7" type="ORF">ANCDUO_11273</name>
</gene>
<protein>
    <recommendedName>
        <fullName evidence="6">Glycosyl transferase 64 domain-containing protein</fullName>
    </recommendedName>
</protein>
<dbReference type="GO" id="GO:0016757">
    <property type="term" value="F:glycosyltransferase activity"/>
    <property type="evidence" value="ECO:0007669"/>
    <property type="project" value="InterPro"/>
</dbReference>
<dbReference type="GO" id="GO:0005789">
    <property type="term" value="C:endoplasmic reticulum membrane"/>
    <property type="evidence" value="ECO:0007669"/>
    <property type="project" value="UniProtKB-SubCell"/>
</dbReference>
<comment type="subcellular location">
    <subcellularLocation>
        <location evidence="1">Endoplasmic reticulum membrane</location>
        <topology evidence="1">Single-pass type II membrane protein</topology>
    </subcellularLocation>
</comment>
<dbReference type="GO" id="GO:1901135">
    <property type="term" value="P:carbohydrate derivative metabolic process"/>
    <property type="evidence" value="ECO:0007669"/>
    <property type="project" value="UniProtKB-ARBA"/>
</dbReference>
<dbReference type="Gene3D" id="3.90.550.10">
    <property type="entry name" value="Spore Coat Polysaccharide Biosynthesis Protein SpsA, Chain A"/>
    <property type="match status" value="1"/>
</dbReference>
<evidence type="ECO:0000313" key="7">
    <source>
        <dbReference type="EMBL" id="KIH58519.1"/>
    </source>
</evidence>
<evidence type="ECO:0000256" key="1">
    <source>
        <dbReference type="ARBA" id="ARBA00004648"/>
    </source>
</evidence>
<dbReference type="InterPro" id="IPR015338">
    <property type="entry name" value="GT64_dom"/>
</dbReference>
<dbReference type="InterPro" id="IPR029044">
    <property type="entry name" value="Nucleotide-diphossugar_trans"/>
</dbReference>